<reference evidence="1 2" key="1">
    <citation type="journal article" date="2017" name="Environ. Sci. Technol.">
        <title>Organohalide Respiration with Chlorinated Ethenes under Low pH Conditions.</title>
        <authorList>
            <person name="Yang Y."/>
            <person name="Capiro N.L."/>
            <person name="Marcet T.F."/>
            <person name="Yan J."/>
            <person name="Pennell K.D."/>
            <person name="Loffler F.E."/>
        </authorList>
    </citation>
    <scope>NUCLEOTIDE SEQUENCE [LARGE SCALE GENOMIC DNA]</scope>
    <source>
        <strain evidence="1 2">ACSDCE</strain>
    </source>
</reference>
<accession>A0A6G9VQN9</accession>
<dbReference type="Proteomes" id="UP000502831">
    <property type="component" value="Chromosome"/>
</dbReference>
<sequence length="218" mass="25588">MEFLEKLMQVIVDEGIQTPKAQVERYLSPILGLFLEEILKKTFHKEYQMIVPEFPIRKGTIAKSVGSEQSESNQSTNIDYLMYNQTENKFVFIELKTDSKSFKPSQRKIYEDLKCVAKDKNNIFGQLLYDDLEKILSKSTSKDKYKYLKTKWNDSMSAINDMEIIYIVPAKTGLKEEVGREDENKLCVLYFNDLPVELSLFSEEWKIILEYLKKLDMN</sequence>
<evidence type="ECO:0000313" key="1">
    <source>
        <dbReference type="EMBL" id="QIR75261.1"/>
    </source>
</evidence>
<organism evidence="1 2">
    <name type="scientific">Sulfurospirillum diekertiae</name>
    <dbReference type="NCBI Taxonomy" id="1854492"/>
    <lineage>
        <taxon>Bacteria</taxon>
        <taxon>Pseudomonadati</taxon>
        <taxon>Campylobacterota</taxon>
        <taxon>Epsilonproteobacteria</taxon>
        <taxon>Campylobacterales</taxon>
        <taxon>Sulfurospirillaceae</taxon>
        <taxon>Sulfurospirillum</taxon>
    </lineage>
</organism>
<name>A0A6G9VQN9_9BACT</name>
<dbReference type="AlphaFoldDB" id="A0A6G9VQN9"/>
<dbReference type="RefSeq" id="WP_167749339.1">
    <property type="nucleotide sequence ID" value="NZ_CP039734.2"/>
</dbReference>
<dbReference type="EMBL" id="CP039734">
    <property type="protein sequence ID" value="QIR75261.1"/>
    <property type="molecule type" value="Genomic_DNA"/>
</dbReference>
<gene>
    <name evidence="1" type="ORF">FA584_03165</name>
</gene>
<evidence type="ECO:0000313" key="2">
    <source>
        <dbReference type="Proteomes" id="UP000502831"/>
    </source>
</evidence>
<proteinExistence type="predicted"/>
<protein>
    <submittedName>
        <fullName evidence="1">Uncharacterized protein</fullName>
    </submittedName>
</protein>